<dbReference type="AlphaFoldDB" id="A0A1L0CX21"/>
<protein>
    <submittedName>
        <fullName evidence="11">CIC11C00000001656</fullName>
    </submittedName>
</protein>
<keyword evidence="8 10" id="KW-0472">Membrane</keyword>
<evidence type="ECO:0000256" key="4">
    <source>
        <dbReference type="ARBA" id="ARBA00022792"/>
    </source>
</evidence>
<keyword evidence="5" id="KW-0809">Transit peptide</keyword>
<keyword evidence="7" id="KW-0496">Mitochondrion</keyword>
<evidence type="ECO:0000256" key="1">
    <source>
        <dbReference type="ARBA" id="ARBA00004273"/>
    </source>
</evidence>
<evidence type="ECO:0000256" key="3">
    <source>
        <dbReference type="ARBA" id="ARBA00022692"/>
    </source>
</evidence>
<keyword evidence="4" id="KW-0999">Mitochondrion inner membrane</keyword>
<evidence type="ECO:0000313" key="11">
    <source>
        <dbReference type="EMBL" id="SGZ48753.1"/>
    </source>
</evidence>
<comment type="similarity">
    <text evidence="2">Belongs to the MDM31/MDM32 family.</text>
</comment>
<evidence type="ECO:0000256" key="10">
    <source>
        <dbReference type="SAM" id="Phobius"/>
    </source>
</evidence>
<keyword evidence="3 10" id="KW-0812">Transmembrane</keyword>
<evidence type="ECO:0000256" key="8">
    <source>
        <dbReference type="ARBA" id="ARBA00023136"/>
    </source>
</evidence>
<sequence length="616" mass="70205">MFSRSASLISWRVTGSHISPGSRAFPRLTPRIWHQMGPEPLNVARLLHSSSRRWKQPVTKSQLLAQAQNPVSRLWVHIKWPLTRNNRPFSMDDFTAFSSWLFVGNVLWIILGTTTFGLFTMYSVDKFDKFYDTLKGETETGSQTTAESRKDDSFLGYLARTILSHGLGVKIVFEKGNVVPELIDGMLRFKNLKVYSTHNKDEVKSLAFSAAILEVNLSLSFKKWYEGRGLIYDLEIFGMNAKVYKNEDMPETDPQLLPQDKSIPLSSMAMSFSRYSDNAHVQNDINEHNTEILENLNNVPKSSFIDADYTFAHVKLQDSHIELYENQDKTPFQITIFNCDMPRLRGNRLLIDFFNANNVTGAVNNSMFTIHKHQQFSDSDNVVRFKLDGINMGSLSKANQQLKFNWLVNGKAEIIADIRLPSLEEKEFEDGELLVGGFFQKLWDEFKDISGPKEDAYKNDNDTSLLKGAISAIYETFSSHKNEQKMSNDSEYVIVNFKITFTDLKATLPLHLPMASSSKVPFITLQSLRSLIAYVNGIEHQDALVIKTTVIEKLSDLYDLNNISQTRVFDAIVSDIYDDLLRMVKLDEKRIIEENTNKWSHSVVSQLLLLGLGVLA</sequence>
<keyword evidence="6 10" id="KW-1133">Transmembrane helix</keyword>
<reference evidence="11 12" key="1">
    <citation type="submission" date="2016-10" db="EMBL/GenBank/DDBJ databases">
        <authorList>
            <person name="de Groot N.N."/>
        </authorList>
    </citation>
    <scope>NUCLEOTIDE SEQUENCE [LARGE SCALE GENOMIC DNA]</scope>
    <source>
        <strain evidence="11 12">PYCC 4715</strain>
    </source>
</reference>
<dbReference type="PANTHER" id="PTHR31068:SF0">
    <property type="entry name" value="MITOCHONDRIAL DISTRIBUTION AND MORPHOLOGY PROTEIN 31"/>
    <property type="match status" value="1"/>
</dbReference>
<accession>A0A1L0CX21</accession>
<dbReference type="Proteomes" id="UP000182259">
    <property type="component" value="Chromosome I"/>
</dbReference>
<evidence type="ECO:0000313" key="12">
    <source>
        <dbReference type="Proteomes" id="UP000182259"/>
    </source>
</evidence>
<proteinExistence type="inferred from homology"/>
<comment type="subcellular location">
    <subcellularLocation>
        <location evidence="1">Mitochondrion inner membrane</location>
    </subcellularLocation>
</comment>
<dbReference type="GO" id="GO:0007005">
    <property type="term" value="P:mitochondrion organization"/>
    <property type="evidence" value="ECO:0007669"/>
    <property type="project" value="InterPro"/>
</dbReference>
<dbReference type="PANTHER" id="PTHR31068">
    <property type="entry name" value="MITOCHONDRIAL DISTRIBUTION AND MORPHOLOGY PROTEIN 31"/>
    <property type="match status" value="1"/>
</dbReference>
<gene>
    <name evidence="11" type="ORF">SAMEA4029009_CIC11G00000001656</name>
</gene>
<feature type="transmembrane region" description="Helical" evidence="10">
    <location>
        <begin position="94"/>
        <end position="119"/>
    </location>
</feature>
<dbReference type="InterPro" id="IPR012571">
    <property type="entry name" value="Mdm31/Mdm32"/>
</dbReference>
<dbReference type="Pfam" id="PF08118">
    <property type="entry name" value="MDM31_MDM32"/>
    <property type="match status" value="2"/>
</dbReference>
<dbReference type="GO" id="GO:0000001">
    <property type="term" value="P:mitochondrion inheritance"/>
    <property type="evidence" value="ECO:0007669"/>
    <property type="project" value="InterPro"/>
</dbReference>
<evidence type="ECO:0000256" key="9">
    <source>
        <dbReference type="ARBA" id="ARBA00025191"/>
    </source>
</evidence>
<comment type="function">
    <text evidence="9">Involved in the organization of the mitochondrial membranes and the global structure of the mitochondria. Also required for mitochondrial distribution and mobility as well as for the maintenance of mitochondrial DNA nucleoids structures.</text>
</comment>
<evidence type="ECO:0000256" key="5">
    <source>
        <dbReference type="ARBA" id="ARBA00022946"/>
    </source>
</evidence>
<evidence type="ECO:0000256" key="6">
    <source>
        <dbReference type="ARBA" id="ARBA00022989"/>
    </source>
</evidence>
<evidence type="ECO:0000256" key="2">
    <source>
        <dbReference type="ARBA" id="ARBA00005687"/>
    </source>
</evidence>
<organism evidence="11 12">
    <name type="scientific">Sungouiella intermedia</name>
    <dbReference type="NCBI Taxonomy" id="45354"/>
    <lineage>
        <taxon>Eukaryota</taxon>
        <taxon>Fungi</taxon>
        <taxon>Dikarya</taxon>
        <taxon>Ascomycota</taxon>
        <taxon>Saccharomycotina</taxon>
        <taxon>Pichiomycetes</taxon>
        <taxon>Metschnikowiaceae</taxon>
        <taxon>Sungouiella</taxon>
    </lineage>
</organism>
<dbReference type="GO" id="GO:0005743">
    <property type="term" value="C:mitochondrial inner membrane"/>
    <property type="evidence" value="ECO:0007669"/>
    <property type="project" value="UniProtKB-SubCell"/>
</dbReference>
<evidence type="ECO:0000256" key="7">
    <source>
        <dbReference type="ARBA" id="ARBA00023128"/>
    </source>
</evidence>
<dbReference type="EMBL" id="LT635764">
    <property type="protein sequence ID" value="SGZ48753.1"/>
    <property type="molecule type" value="Genomic_DNA"/>
</dbReference>
<name>A0A1L0CX21_9ASCO</name>